<evidence type="ECO:0000256" key="7">
    <source>
        <dbReference type="ARBA" id="ARBA00023098"/>
    </source>
</evidence>
<keyword evidence="5" id="KW-0378">Hydrolase</keyword>
<dbReference type="InParanoid" id="A0A7J7CQ92"/>
<dbReference type="GO" id="GO:0005576">
    <property type="term" value="C:extracellular region"/>
    <property type="evidence" value="ECO:0007669"/>
    <property type="project" value="UniProtKB-SubCell"/>
</dbReference>
<evidence type="ECO:0000313" key="9">
    <source>
        <dbReference type="EMBL" id="KAF5736283.1"/>
    </source>
</evidence>
<keyword evidence="8" id="KW-0175">Coiled coil</keyword>
<keyword evidence="7" id="KW-0443">Lipid metabolism</keyword>
<dbReference type="AlphaFoldDB" id="A0A7J7CQ92"/>
<dbReference type="SUPFAM" id="SSF52266">
    <property type="entry name" value="SGNH hydrolase"/>
    <property type="match status" value="1"/>
</dbReference>
<proteinExistence type="inferred from homology"/>
<evidence type="ECO:0000256" key="3">
    <source>
        <dbReference type="ARBA" id="ARBA00022525"/>
    </source>
</evidence>
<accession>A0A7J7CQ92</accession>
<keyword evidence="6" id="KW-0442">Lipid degradation</keyword>
<reference evidence="9 10" key="1">
    <citation type="journal article" date="2020" name="Nat. Commun.">
        <title>Genome of Tripterygium wilfordii and identification of cytochrome P450 involved in triptolide biosynthesis.</title>
        <authorList>
            <person name="Tu L."/>
            <person name="Su P."/>
            <person name="Zhang Z."/>
            <person name="Gao L."/>
            <person name="Wang J."/>
            <person name="Hu T."/>
            <person name="Zhou J."/>
            <person name="Zhang Y."/>
            <person name="Zhao Y."/>
            <person name="Liu Y."/>
            <person name="Song Y."/>
            <person name="Tong Y."/>
            <person name="Lu Y."/>
            <person name="Yang J."/>
            <person name="Xu C."/>
            <person name="Jia M."/>
            <person name="Peters R.J."/>
            <person name="Huang L."/>
            <person name="Gao W."/>
        </authorList>
    </citation>
    <scope>NUCLEOTIDE SEQUENCE [LARGE SCALE GENOMIC DNA]</scope>
    <source>
        <strain evidence="10">cv. XIE 37</strain>
        <tissue evidence="9">Leaf</tissue>
    </source>
</reference>
<keyword evidence="10" id="KW-1185">Reference proteome</keyword>
<evidence type="ECO:0000313" key="10">
    <source>
        <dbReference type="Proteomes" id="UP000593562"/>
    </source>
</evidence>
<dbReference type="Gene3D" id="3.40.50.1110">
    <property type="entry name" value="SGNH hydrolase"/>
    <property type="match status" value="1"/>
</dbReference>
<gene>
    <name evidence="9" type="ORF">HS088_TW14G00421</name>
</gene>
<evidence type="ECO:0000256" key="5">
    <source>
        <dbReference type="ARBA" id="ARBA00022801"/>
    </source>
</evidence>
<dbReference type="InterPro" id="IPR001087">
    <property type="entry name" value="GDSL"/>
</dbReference>
<organism evidence="9 10">
    <name type="scientific">Tripterygium wilfordii</name>
    <name type="common">Thunder God vine</name>
    <dbReference type="NCBI Taxonomy" id="458696"/>
    <lineage>
        <taxon>Eukaryota</taxon>
        <taxon>Viridiplantae</taxon>
        <taxon>Streptophyta</taxon>
        <taxon>Embryophyta</taxon>
        <taxon>Tracheophyta</taxon>
        <taxon>Spermatophyta</taxon>
        <taxon>Magnoliopsida</taxon>
        <taxon>eudicotyledons</taxon>
        <taxon>Gunneridae</taxon>
        <taxon>Pentapetalae</taxon>
        <taxon>rosids</taxon>
        <taxon>fabids</taxon>
        <taxon>Celastrales</taxon>
        <taxon>Celastraceae</taxon>
        <taxon>Tripterygium</taxon>
    </lineage>
</organism>
<evidence type="ECO:0000256" key="2">
    <source>
        <dbReference type="ARBA" id="ARBA00008668"/>
    </source>
</evidence>
<dbReference type="InterPro" id="IPR051238">
    <property type="entry name" value="GDSL_esterase/lipase"/>
</dbReference>
<name>A0A7J7CQ92_TRIWF</name>
<evidence type="ECO:0000256" key="1">
    <source>
        <dbReference type="ARBA" id="ARBA00004613"/>
    </source>
</evidence>
<dbReference type="EMBL" id="JAAARO010000014">
    <property type="protein sequence ID" value="KAF5736283.1"/>
    <property type="molecule type" value="Genomic_DNA"/>
</dbReference>
<comment type="caution">
    <text evidence="9">The sequence shown here is derived from an EMBL/GenBank/DDBJ whole genome shotgun (WGS) entry which is preliminary data.</text>
</comment>
<dbReference type="Pfam" id="PF00657">
    <property type="entry name" value="Lipase_GDSL"/>
    <property type="match status" value="1"/>
</dbReference>
<evidence type="ECO:0000256" key="6">
    <source>
        <dbReference type="ARBA" id="ARBA00022963"/>
    </source>
</evidence>
<protein>
    <submittedName>
        <fullName evidence="9">Putative zinc finger protein</fullName>
    </submittedName>
</protein>
<evidence type="ECO:0000256" key="4">
    <source>
        <dbReference type="ARBA" id="ARBA00022729"/>
    </source>
</evidence>
<dbReference type="Proteomes" id="UP000593562">
    <property type="component" value="Unassembled WGS sequence"/>
</dbReference>
<dbReference type="GO" id="GO:0016042">
    <property type="term" value="P:lipid catabolic process"/>
    <property type="evidence" value="ECO:0007669"/>
    <property type="project" value="UniProtKB-KW"/>
</dbReference>
<evidence type="ECO:0000256" key="8">
    <source>
        <dbReference type="SAM" id="Coils"/>
    </source>
</evidence>
<dbReference type="PANTHER" id="PTHR45650">
    <property type="entry name" value="GDSL-LIKE LIPASE/ACYLHYDROLASE-RELATED"/>
    <property type="match status" value="1"/>
</dbReference>
<sequence length="205" mass="23134">MVGILGNQDKATQQLNKCLYSVQVGSNDYLNNYFMPQHYNTSTQYTLEQYAGVLMEQFSRQMRILYGYGARKFALFGMAPIGCTPHAIKTYGTNGTLCVNKLNDAAQLFNDQLKLLIEQLRIELEDAKFVYVNMLGMIMQLPKHFPEFKPMTATCCGVNEVDQCLPSSDACFLRHVSLFWDGFHPTEAANIITAKVSYGVIKTIL</sequence>
<dbReference type="InterPro" id="IPR036514">
    <property type="entry name" value="SGNH_hydro_sf"/>
</dbReference>
<keyword evidence="4" id="KW-0732">Signal</keyword>
<comment type="subcellular location">
    <subcellularLocation>
        <location evidence="1">Secreted</location>
    </subcellularLocation>
</comment>
<feature type="coiled-coil region" evidence="8">
    <location>
        <begin position="99"/>
        <end position="130"/>
    </location>
</feature>
<comment type="similarity">
    <text evidence="2">Belongs to the 'GDSL' lipolytic enzyme family.</text>
</comment>
<dbReference type="GO" id="GO:0016788">
    <property type="term" value="F:hydrolase activity, acting on ester bonds"/>
    <property type="evidence" value="ECO:0007669"/>
    <property type="project" value="InterPro"/>
</dbReference>
<dbReference type="PANTHER" id="PTHR45650:SF9">
    <property type="entry name" value="SGNH HYDROLASE-TYPE ESTERASE DOMAIN-CONTAINING PROTEIN"/>
    <property type="match status" value="1"/>
</dbReference>
<keyword evidence="3" id="KW-0964">Secreted</keyword>